<reference evidence="1" key="1">
    <citation type="submission" date="2020-03" db="EMBL/GenBank/DDBJ databases">
        <authorList>
            <person name="Weist P."/>
        </authorList>
    </citation>
    <scope>NUCLEOTIDE SEQUENCE</scope>
</reference>
<dbReference type="Proteomes" id="UP001153269">
    <property type="component" value="Unassembled WGS sequence"/>
</dbReference>
<gene>
    <name evidence="1" type="ORF">PLEPLA_LOCUS39911</name>
</gene>
<sequence length="266" mass="30052">MLFSWKKSWSDGHCELERCPAEEPSRYHITTQTRALSPEGCPLQTSPHSQLLFDCTLHNLELHCSIEGKSTQIMRHPRSTVPGRKHLRWHLLVMPVTLEAIRTIKPFLRRCRLMVTGLQSAPVMALIWDEDRPVSSRTAIRILRLSAAAARCLSSRRLRRKMAGTEDAAVTQEDSNNCSEQMLLQLRSPTDRSQFEAAVVEEQKPLDLAASSLNRSHKKPSLLLQKNDGHSVSAAEQRIHCPLVFTSFGRVPANSPTWFLLLGRCS</sequence>
<organism evidence="1 2">
    <name type="scientific">Pleuronectes platessa</name>
    <name type="common">European plaice</name>
    <dbReference type="NCBI Taxonomy" id="8262"/>
    <lineage>
        <taxon>Eukaryota</taxon>
        <taxon>Metazoa</taxon>
        <taxon>Chordata</taxon>
        <taxon>Craniata</taxon>
        <taxon>Vertebrata</taxon>
        <taxon>Euteleostomi</taxon>
        <taxon>Actinopterygii</taxon>
        <taxon>Neopterygii</taxon>
        <taxon>Teleostei</taxon>
        <taxon>Neoteleostei</taxon>
        <taxon>Acanthomorphata</taxon>
        <taxon>Carangaria</taxon>
        <taxon>Pleuronectiformes</taxon>
        <taxon>Pleuronectoidei</taxon>
        <taxon>Pleuronectidae</taxon>
        <taxon>Pleuronectes</taxon>
    </lineage>
</organism>
<evidence type="ECO:0000313" key="1">
    <source>
        <dbReference type="EMBL" id="CAB1452172.1"/>
    </source>
</evidence>
<accession>A0A9N7VMV7</accession>
<keyword evidence="2" id="KW-1185">Reference proteome</keyword>
<dbReference type="AlphaFoldDB" id="A0A9N7VMV7"/>
<comment type="caution">
    <text evidence="1">The sequence shown here is derived from an EMBL/GenBank/DDBJ whole genome shotgun (WGS) entry which is preliminary data.</text>
</comment>
<evidence type="ECO:0000313" key="2">
    <source>
        <dbReference type="Proteomes" id="UP001153269"/>
    </source>
</evidence>
<protein>
    <submittedName>
        <fullName evidence="1">Uncharacterized protein</fullName>
    </submittedName>
</protein>
<name>A0A9N7VMV7_PLEPL</name>
<dbReference type="EMBL" id="CADEAL010004119">
    <property type="protein sequence ID" value="CAB1452172.1"/>
    <property type="molecule type" value="Genomic_DNA"/>
</dbReference>
<proteinExistence type="predicted"/>